<evidence type="ECO:0000313" key="6">
    <source>
        <dbReference type="EMBL" id="TPX15797.1"/>
    </source>
</evidence>
<dbReference type="AlphaFoldDB" id="A0A507B7M8"/>
<feature type="domain" description="NADP-dependent oxidoreductase" evidence="5">
    <location>
        <begin position="1"/>
        <end position="77"/>
    </location>
</feature>
<dbReference type="PANTHER" id="PTHR43150:SF2">
    <property type="entry name" value="HYPERKINETIC, ISOFORM M"/>
    <property type="match status" value="1"/>
</dbReference>
<keyword evidence="7" id="KW-1185">Reference proteome</keyword>
<dbReference type="GO" id="GO:0016491">
    <property type="term" value="F:oxidoreductase activity"/>
    <property type="evidence" value="ECO:0007669"/>
    <property type="project" value="UniProtKB-KW"/>
</dbReference>
<feature type="region of interest" description="Disordered" evidence="4">
    <location>
        <begin position="72"/>
        <end position="91"/>
    </location>
</feature>
<dbReference type="InterPro" id="IPR023210">
    <property type="entry name" value="NADP_OxRdtase_dom"/>
</dbReference>
<comment type="similarity">
    <text evidence="1">Belongs to the shaker potassium channel beta subunit family.</text>
</comment>
<evidence type="ECO:0000259" key="5">
    <source>
        <dbReference type="Pfam" id="PF00248"/>
    </source>
</evidence>
<proteinExistence type="inferred from homology"/>
<evidence type="ECO:0000256" key="2">
    <source>
        <dbReference type="ARBA" id="ARBA00022857"/>
    </source>
</evidence>
<gene>
    <name evidence="6" type="ORF">E0L32_000131</name>
</gene>
<evidence type="ECO:0000256" key="1">
    <source>
        <dbReference type="ARBA" id="ARBA00006515"/>
    </source>
</evidence>
<dbReference type="Pfam" id="PF00248">
    <property type="entry name" value="Aldo_ket_red"/>
    <property type="match status" value="1"/>
</dbReference>
<accession>A0A507B7M8</accession>
<evidence type="ECO:0000256" key="4">
    <source>
        <dbReference type="SAM" id="MobiDB-lite"/>
    </source>
</evidence>
<dbReference type="Gene3D" id="3.20.20.100">
    <property type="entry name" value="NADP-dependent oxidoreductase domain"/>
    <property type="match status" value="1"/>
</dbReference>
<dbReference type="RefSeq" id="XP_030997508.1">
    <property type="nucleotide sequence ID" value="XM_031135367.1"/>
</dbReference>
<dbReference type="Proteomes" id="UP000319257">
    <property type="component" value="Unassembled WGS sequence"/>
</dbReference>
<keyword evidence="3" id="KW-0560">Oxidoreductase</keyword>
<keyword evidence="2" id="KW-0521">NADP</keyword>
<name>A0A507B7M8_9PEZI</name>
<dbReference type="InterPro" id="IPR036812">
    <property type="entry name" value="NAD(P)_OxRdtase_dom_sf"/>
</dbReference>
<dbReference type="SUPFAM" id="SSF51430">
    <property type="entry name" value="NAD(P)-linked oxidoreductase"/>
    <property type="match status" value="1"/>
</dbReference>
<dbReference type="OrthoDB" id="1720422at2759"/>
<evidence type="ECO:0000256" key="3">
    <source>
        <dbReference type="ARBA" id="ARBA00023002"/>
    </source>
</evidence>
<dbReference type="STRING" id="1093900.A0A507B7M8"/>
<organism evidence="6 7">
    <name type="scientific">Thyridium curvatum</name>
    <dbReference type="NCBI Taxonomy" id="1093900"/>
    <lineage>
        <taxon>Eukaryota</taxon>
        <taxon>Fungi</taxon>
        <taxon>Dikarya</taxon>
        <taxon>Ascomycota</taxon>
        <taxon>Pezizomycotina</taxon>
        <taxon>Sordariomycetes</taxon>
        <taxon>Sordariomycetidae</taxon>
        <taxon>Thyridiales</taxon>
        <taxon>Thyridiaceae</taxon>
        <taxon>Thyridium</taxon>
    </lineage>
</organism>
<dbReference type="PANTHER" id="PTHR43150">
    <property type="entry name" value="HYPERKINETIC, ISOFORM M"/>
    <property type="match status" value="1"/>
</dbReference>
<dbReference type="InParanoid" id="A0A507B7M8"/>
<protein>
    <recommendedName>
        <fullName evidence="5">NADP-dependent oxidoreductase domain-containing protein</fullName>
    </recommendedName>
</protein>
<evidence type="ECO:0000313" key="7">
    <source>
        <dbReference type="Proteomes" id="UP000319257"/>
    </source>
</evidence>
<comment type="caution">
    <text evidence="6">The sequence shown here is derived from an EMBL/GenBank/DDBJ whole genome shotgun (WGS) entry which is preliminary data.</text>
</comment>
<reference evidence="6 7" key="1">
    <citation type="submission" date="2019-06" db="EMBL/GenBank/DDBJ databases">
        <title>Draft genome sequence of the filamentous fungus Phialemoniopsis curvata isolated from diesel fuel.</title>
        <authorList>
            <person name="Varaljay V.A."/>
            <person name="Lyon W.J."/>
            <person name="Crouch A.L."/>
            <person name="Drake C.E."/>
            <person name="Hollomon J.M."/>
            <person name="Nadeau L.J."/>
            <person name="Nunn H.S."/>
            <person name="Stevenson B.S."/>
            <person name="Bojanowski C.L."/>
            <person name="Crookes-Goodson W.J."/>
        </authorList>
    </citation>
    <scope>NUCLEOTIDE SEQUENCE [LARGE SCALE GENOMIC DNA]</scope>
    <source>
        <strain evidence="6 7">D216</strain>
    </source>
</reference>
<dbReference type="InterPro" id="IPR005399">
    <property type="entry name" value="K_chnl_volt-dep_bsu_KCNAB-rel"/>
</dbReference>
<dbReference type="EMBL" id="SKBQ01000001">
    <property type="protein sequence ID" value="TPX15797.1"/>
    <property type="molecule type" value="Genomic_DNA"/>
</dbReference>
<dbReference type="GeneID" id="41967578"/>
<sequence>MAFGSSKWEGSPWVLDEEERLNIIKKAYDCGINTWDSTDTYSNGKSELIVSKAVKKLNIPRSKVVIMNKTFNQSWDDESRPPQINDGELVN</sequence>